<keyword evidence="7" id="KW-0539">Nucleus</keyword>
<dbReference type="InterPro" id="IPR002562">
    <property type="entry name" value="3'-5'_exonuclease_dom"/>
</dbReference>
<dbReference type="GO" id="GO:0005634">
    <property type="term" value="C:nucleus"/>
    <property type="evidence" value="ECO:0007669"/>
    <property type="project" value="UniProtKB-SubCell"/>
</dbReference>
<dbReference type="PANTHER" id="PTHR13620:SF109">
    <property type="entry name" value="3'-5' EXONUCLEASE"/>
    <property type="match status" value="1"/>
</dbReference>
<dbReference type="InterPro" id="IPR012337">
    <property type="entry name" value="RNaseH-like_sf"/>
</dbReference>
<evidence type="ECO:0000259" key="10">
    <source>
        <dbReference type="Pfam" id="PF01612"/>
    </source>
</evidence>
<dbReference type="Gene3D" id="3.30.420.10">
    <property type="entry name" value="Ribonuclease H-like superfamily/Ribonuclease H"/>
    <property type="match status" value="1"/>
</dbReference>
<evidence type="ECO:0000256" key="4">
    <source>
        <dbReference type="ARBA" id="ARBA00022801"/>
    </source>
</evidence>
<reference evidence="11" key="1">
    <citation type="submission" date="2021-01" db="EMBL/GenBank/DDBJ databases">
        <authorList>
            <person name="Corre E."/>
            <person name="Pelletier E."/>
            <person name="Niang G."/>
            <person name="Scheremetjew M."/>
            <person name="Finn R."/>
            <person name="Kale V."/>
            <person name="Holt S."/>
            <person name="Cochrane G."/>
            <person name="Meng A."/>
            <person name="Brown T."/>
            <person name="Cohen L."/>
        </authorList>
    </citation>
    <scope>NUCLEOTIDE SEQUENCE</scope>
    <source>
        <strain evidence="11">GSBS06</strain>
    </source>
</reference>
<sequence>MFCAGRFLVKGSRFGGSFFQTSTPGLLDRNLRRTIWTSRFIDRVPISVVSSLKEGEELLSNDEILKEPLVGFGVNFRPGYMSEAGPGRVSVLQIATPKRAYLFQLFKFMKMKLNVDEKSNEKRKKQYKFTRRTENIKAVESNLILELPPKLINLLDRRDILKVGYGIKKQRNKLEGDWNVPLNGLLDLVNMFGEDYSYSLSQMCEYVLNVDWNHHSMGVNFAQPNSTQEIHFSDWQADELTQEQILYAANEAFASLKICETIQEDFKQLGKLDEYLLEIEKKRILKRLLESGHATVEKIRNEASGYPITVRDQSDFDILDEISDPKLREKFHKWKIEDIQERKNSKKNKQNESATTETFFYDNIELQDKEGNLLRMIDNKSTAHDYIEKGIARYQERALQSNIADETRSEYCYDRAIKHNICVCCGCSNKEKLTRASIIPMEKNKQFSHDNPLLCVECRGRWLEHEKIKGTKLDYTEKVVTSIRKIQREISLLPLCTCSRCKLTRHQQFDNEQRQVFFWRVTFMQSMFPRYMPFGWHVLYKIS</sequence>
<evidence type="ECO:0000256" key="6">
    <source>
        <dbReference type="ARBA" id="ARBA00022842"/>
    </source>
</evidence>
<keyword evidence="5" id="KW-0269">Exonuclease</keyword>
<gene>
    <name evidence="11" type="ORF">ASTO00021_LOCUS8021</name>
</gene>
<evidence type="ECO:0000256" key="3">
    <source>
        <dbReference type="ARBA" id="ARBA00022723"/>
    </source>
</evidence>
<dbReference type="InterPro" id="IPR036397">
    <property type="entry name" value="RNaseH_sf"/>
</dbReference>
<evidence type="ECO:0000313" key="11">
    <source>
        <dbReference type="EMBL" id="CAE0437764.1"/>
    </source>
</evidence>
<organism evidence="11">
    <name type="scientific">Aplanochytrium stocchinoi</name>
    <dbReference type="NCBI Taxonomy" id="215587"/>
    <lineage>
        <taxon>Eukaryota</taxon>
        <taxon>Sar</taxon>
        <taxon>Stramenopiles</taxon>
        <taxon>Bigyra</taxon>
        <taxon>Labyrinthulomycetes</taxon>
        <taxon>Thraustochytrida</taxon>
        <taxon>Thraustochytriidae</taxon>
        <taxon>Aplanochytrium</taxon>
    </lineage>
</organism>
<dbReference type="GO" id="GO:0006139">
    <property type="term" value="P:nucleobase-containing compound metabolic process"/>
    <property type="evidence" value="ECO:0007669"/>
    <property type="project" value="InterPro"/>
</dbReference>
<dbReference type="GO" id="GO:0046872">
    <property type="term" value="F:metal ion binding"/>
    <property type="evidence" value="ECO:0007669"/>
    <property type="project" value="UniProtKB-KW"/>
</dbReference>
<evidence type="ECO:0000256" key="2">
    <source>
        <dbReference type="ARBA" id="ARBA00022722"/>
    </source>
</evidence>
<keyword evidence="2" id="KW-0540">Nuclease</keyword>
<dbReference type="Pfam" id="PF01612">
    <property type="entry name" value="DNA_pol_A_exo1"/>
    <property type="match status" value="1"/>
</dbReference>
<keyword evidence="4" id="KW-0378">Hydrolase</keyword>
<accession>A0A7S3PHS0</accession>
<feature type="domain" description="3'-5' exonuclease" evidence="10">
    <location>
        <begin position="151"/>
        <end position="264"/>
    </location>
</feature>
<keyword evidence="3" id="KW-0479">Metal-binding</keyword>
<dbReference type="SUPFAM" id="SSF53098">
    <property type="entry name" value="Ribonuclease H-like"/>
    <property type="match status" value="1"/>
</dbReference>
<dbReference type="CDD" id="cd06141">
    <property type="entry name" value="WRN_exo"/>
    <property type="match status" value="1"/>
</dbReference>
<evidence type="ECO:0000256" key="1">
    <source>
        <dbReference type="ARBA" id="ARBA00004123"/>
    </source>
</evidence>
<dbReference type="GO" id="GO:0003676">
    <property type="term" value="F:nucleic acid binding"/>
    <property type="evidence" value="ECO:0007669"/>
    <property type="project" value="InterPro"/>
</dbReference>
<dbReference type="PANTHER" id="PTHR13620">
    <property type="entry name" value="3-5 EXONUCLEASE"/>
    <property type="match status" value="1"/>
</dbReference>
<evidence type="ECO:0000256" key="8">
    <source>
        <dbReference type="ARBA" id="ARBA00040531"/>
    </source>
</evidence>
<evidence type="ECO:0000256" key="5">
    <source>
        <dbReference type="ARBA" id="ARBA00022839"/>
    </source>
</evidence>
<dbReference type="EMBL" id="HBIN01010714">
    <property type="protein sequence ID" value="CAE0437764.1"/>
    <property type="molecule type" value="Transcribed_RNA"/>
</dbReference>
<name>A0A7S3PHS0_9STRA</name>
<dbReference type="AlphaFoldDB" id="A0A7S3PHS0"/>
<dbReference type="InterPro" id="IPR051132">
    <property type="entry name" value="3-5_Exonuclease_domain"/>
</dbReference>
<keyword evidence="6" id="KW-0460">Magnesium</keyword>
<comment type="subcellular location">
    <subcellularLocation>
        <location evidence="1">Nucleus</location>
    </subcellularLocation>
</comment>
<protein>
    <recommendedName>
        <fullName evidence="8">3'-5' exonuclease</fullName>
    </recommendedName>
    <alternativeName>
        <fullName evidence="9">Werner Syndrome-like exonuclease</fullName>
    </alternativeName>
</protein>
<evidence type="ECO:0000256" key="7">
    <source>
        <dbReference type="ARBA" id="ARBA00023242"/>
    </source>
</evidence>
<proteinExistence type="predicted"/>
<dbReference type="GO" id="GO:0008408">
    <property type="term" value="F:3'-5' exonuclease activity"/>
    <property type="evidence" value="ECO:0007669"/>
    <property type="project" value="InterPro"/>
</dbReference>
<evidence type="ECO:0000256" key="9">
    <source>
        <dbReference type="ARBA" id="ARBA00042761"/>
    </source>
</evidence>